<dbReference type="InterPro" id="IPR001544">
    <property type="entry name" value="Aminotrans_IV"/>
</dbReference>
<comment type="caution">
    <text evidence="6">The sequence shown here is derived from an EMBL/GenBank/DDBJ whole genome shotgun (WGS) entry which is preliminary data.</text>
</comment>
<dbReference type="PROSITE" id="PS00770">
    <property type="entry name" value="AA_TRANSFER_CLASS_4"/>
    <property type="match status" value="1"/>
</dbReference>
<dbReference type="InterPro" id="IPR036038">
    <property type="entry name" value="Aminotransferase-like"/>
</dbReference>
<evidence type="ECO:0000313" key="7">
    <source>
        <dbReference type="Proteomes" id="UP001179280"/>
    </source>
</evidence>
<accession>A0ABS2T0L0</accession>
<dbReference type="Proteomes" id="UP001179280">
    <property type="component" value="Unassembled WGS sequence"/>
</dbReference>
<dbReference type="InterPro" id="IPR050571">
    <property type="entry name" value="Class-IV_PLP-Dep_Aminotrnsfr"/>
</dbReference>
<dbReference type="Gene3D" id="3.20.10.10">
    <property type="entry name" value="D-amino Acid Aminotransferase, subunit A, domain 2"/>
    <property type="match status" value="1"/>
</dbReference>
<name>A0ABS2T0L0_9BACI</name>
<comment type="cofactor">
    <cofactor evidence="1 5">
        <name>pyridoxal 5'-phosphate</name>
        <dbReference type="ChEBI" id="CHEBI:597326"/>
    </cofactor>
</comment>
<keyword evidence="7" id="KW-1185">Reference proteome</keyword>
<evidence type="ECO:0000256" key="4">
    <source>
        <dbReference type="RuleBase" id="RU004106"/>
    </source>
</evidence>
<dbReference type="Pfam" id="PF01063">
    <property type="entry name" value="Aminotran_4"/>
    <property type="match status" value="1"/>
</dbReference>
<gene>
    <name evidence="6" type="ORF">JOC54_004616</name>
</gene>
<proteinExistence type="inferred from homology"/>
<keyword evidence="6" id="KW-0456">Lyase</keyword>
<evidence type="ECO:0000256" key="2">
    <source>
        <dbReference type="ARBA" id="ARBA00009320"/>
    </source>
</evidence>
<dbReference type="SUPFAM" id="SSF56752">
    <property type="entry name" value="D-aminoacid aminotransferase-like PLP-dependent enzymes"/>
    <property type="match status" value="1"/>
</dbReference>
<evidence type="ECO:0000256" key="1">
    <source>
        <dbReference type="ARBA" id="ARBA00001933"/>
    </source>
</evidence>
<dbReference type="InterPro" id="IPR018300">
    <property type="entry name" value="Aminotrans_IV_CS"/>
</dbReference>
<evidence type="ECO:0000313" key="6">
    <source>
        <dbReference type="EMBL" id="MBM7841313.1"/>
    </source>
</evidence>
<dbReference type="InterPro" id="IPR043132">
    <property type="entry name" value="BCAT-like_C"/>
</dbReference>
<dbReference type="PANTHER" id="PTHR42743:SF11">
    <property type="entry name" value="AMINODEOXYCHORISMATE LYASE"/>
    <property type="match status" value="1"/>
</dbReference>
<protein>
    <submittedName>
        <fullName evidence="6">4-amino-4-deoxychorismate lyase</fullName>
        <ecNumber evidence="6">4.1.3.38</ecNumber>
    </submittedName>
</protein>
<dbReference type="EMBL" id="JAFBCV010000029">
    <property type="protein sequence ID" value="MBM7841313.1"/>
    <property type="molecule type" value="Genomic_DNA"/>
</dbReference>
<dbReference type="EC" id="4.1.3.38" evidence="6"/>
<dbReference type="NCBIfam" id="NF005800">
    <property type="entry name" value="PRK07650.1"/>
    <property type="match status" value="1"/>
</dbReference>
<evidence type="ECO:0000256" key="5">
    <source>
        <dbReference type="RuleBase" id="RU004516"/>
    </source>
</evidence>
<dbReference type="PANTHER" id="PTHR42743">
    <property type="entry name" value="AMINO-ACID AMINOTRANSFERASE"/>
    <property type="match status" value="1"/>
</dbReference>
<dbReference type="Gene3D" id="3.30.470.10">
    <property type="match status" value="1"/>
</dbReference>
<dbReference type="GO" id="GO:0008696">
    <property type="term" value="F:4-amino-4-deoxychorismate lyase activity"/>
    <property type="evidence" value="ECO:0007669"/>
    <property type="project" value="UniProtKB-EC"/>
</dbReference>
<keyword evidence="3 5" id="KW-0663">Pyridoxal phosphate</keyword>
<sequence>MNEKDAVVSVFDHGFLYGIGLFETFAVRENGIFLLKNHIKRLEDSLEAVGIDYKVSKEEVYEVTSALLEKNGMVEGYVRWNVSAGIRGVGLFNERYDKPQTVVYVKELPEPPTEKKAVSLKLPRNSPEGYERFKSHHYMNNVLAKQELDDPTAEGIFFTKAGFVAEGIVSNLFWRKASCVYTPSLETGILNGVTRRYVIQMLNECGYELKEGLFTKKDLDEADEIFVTNAIQGVVPVSQYDQRILINRDVSSLIAKEYKKRVVEGRE</sequence>
<evidence type="ECO:0000256" key="3">
    <source>
        <dbReference type="ARBA" id="ARBA00022898"/>
    </source>
</evidence>
<comment type="similarity">
    <text evidence="2 4">Belongs to the class-IV pyridoxal-phosphate-dependent aminotransferase family.</text>
</comment>
<dbReference type="InterPro" id="IPR043131">
    <property type="entry name" value="BCAT-like_N"/>
</dbReference>
<reference evidence="6" key="1">
    <citation type="submission" date="2021-01" db="EMBL/GenBank/DDBJ databases">
        <title>Genomic Encyclopedia of Type Strains, Phase IV (KMG-IV): sequencing the most valuable type-strain genomes for metagenomic binning, comparative biology and taxonomic classification.</title>
        <authorList>
            <person name="Goeker M."/>
        </authorList>
    </citation>
    <scope>NUCLEOTIDE SEQUENCE</scope>
    <source>
        <strain evidence="6">DSM 21943</strain>
    </source>
</reference>
<organism evidence="6 7">
    <name type="scientific">Shouchella xiaoxiensis</name>
    <dbReference type="NCBI Taxonomy" id="766895"/>
    <lineage>
        <taxon>Bacteria</taxon>
        <taxon>Bacillati</taxon>
        <taxon>Bacillota</taxon>
        <taxon>Bacilli</taxon>
        <taxon>Bacillales</taxon>
        <taxon>Bacillaceae</taxon>
        <taxon>Shouchella</taxon>
    </lineage>
</organism>